<reference evidence="1 2" key="1">
    <citation type="journal article" date="2016" name="Nat. Commun.">
        <title>Thousands of microbial genomes shed light on interconnected biogeochemical processes in an aquifer system.</title>
        <authorList>
            <person name="Anantharaman K."/>
            <person name="Brown C.T."/>
            <person name="Hug L.A."/>
            <person name="Sharon I."/>
            <person name="Castelle C.J."/>
            <person name="Probst A.J."/>
            <person name="Thomas B.C."/>
            <person name="Singh A."/>
            <person name="Wilkins M.J."/>
            <person name="Karaoz U."/>
            <person name="Brodie E.L."/>
            <person name="Williams K.H."/>
            <person name="Hubbard S.S."/>
            <person name="Banfield J.F."/>
        </authorList>
    </citation>
    <scope>NUCLEOTIDE SEQUENCE [LARGE SCALE GENOMIC DNA]</scope>
</reference>
<evidence type="ECO:0000313" key="2">
    <source>
        <dbReference type="Proteomes" id="UP000177043"/>
    </source>
</evidence>
<organism evidence="1 2">
    <name type="scientific">Candidatus Vogelbacteria bacterium RIFOXYD1_FULL_44_32</name>
    <dbReference type="NCBI Taxonomy" id="1802438"/>
    <lineage>
        <taxon>Bacteria</taxon>
        <taxon>Candidatus Vogeliibacteriota</taxon>
    </lineage>
</organism>
<gene>
    <name evidence="1" type="ORF">A2571_03585</name>
</gene>
<accession>A0A1G2QC01</accession>
<proteinExistence type="predicted"/>
<name>A0A1G2QC01_9BACT</name>
<comment type="caution">
    <text evidence="1">The sequence shown here is derived from an EMBL/GenBank/DDBJ whole genome shotgun (WGS) entry which is preliminary data.</text>
</comment>
<dbReference type="InterPro" id="IPR013783">
    <property type="entry name" value="Ig-like_fold"/>
</dbReference>
<dbReference type="STRING" id="1802438.A2571_03585"/>
<evidence type="ECO:0000313" key="1">
    <source>
        <dbReference type="EMBL" id="OHA58095.1"/>
    </source>
</evidence>
<sequence>MKKIFTFLGRPSHLVATIIIFMAVCVPLSTVTASTKSICPTTATTTEISIQINASSLTSNSAKPTITGTACGTKTVKLTLFKEGTTKTYYKKTNIRVKNDRWRVKISKKLADGVYDIKVTGTKGEARRVTASGQLVVGKKSKESKNSAKSATTLAIGSVPLLFGGTARAGANVPVSYLQITNIGKETANLKGFWVKQNGSASTQSVIGLTVIDGSGGSKGAIGGTEGSTPFKNGLAFVPTDSIFAPGQMRVFTIKAVMSSNVSAHLGKQLNIAVTSVDTTASPKGPFPIPGATWTIGN</sequence>
<dbReference type="AlphaFoldDB" id="A0A1G2QC01"/>
<protein>
    <submittedName>
        <fullName evidence="1">Uncharacterized protein</fullName>
    </submittedName>
</protein>
<dbReference type="EMBL" id="MHTJ01000005">
    <property type="protein sequence ID" value="OHA58095.1"/>
    <property type="molecule type" value="Genomic_DNA"/>
</dbReference>
<dbReference type="Gene3D" id="2.60.40.10">
    <property type="entry name" value="Immunoglobulins"/>
    <property type="match status" value="1"/>
</dbReference>
<dbReference type="Proteomes" id="UP000177043">
    <property type="component" value="Unassembled WGS sequence"/>
</dbReference>